<dbReference type="Gene3D" id="1.50.10.20">
    <property type="match status" value="1"/>
</dbReference>
<feature type="binding site" evidence="1">
    <location>
        <position position="335"/>
    </location>
    <ligand>
        <name>Zn(2+)</name>
        <dbReference type="ChEBI" id="CHEBI:29105"/>
    </ligand>
</feature>
<keyword evidence="1" id="KW-0479">Metal-binding</keyword>
<dbReference type="CDD" id="cd04793">
    <property type="entry name" value="LanC"/>
    <property type="match status" value="1"/>
</dbReference>
<accession>A0A4R4NHQ9</accession>
<proteinExistence type="predicted"/>
<dbReference type="SUPFAM" id="SSF158745">
    <property type="entry name" value="LanC-like"/>
    <property type="match status" value="1"/>
</dbReference>
<dbReference type="EMBL" id="SMJZ01000032">
    <property type="protein sequence ID" value="TDC08064.1"/>
    <property type="molecule type" value="Genomic_DNA"/>
</dbReference>
<evidence type="ECO:0000313" key="2">
    <source>
        <dbReference type="EMBL" id="TDC08064.1"/>
    </source>
</evidence>
<keyword evidence="1" id="KW-0862">Zinc</keyword>
<dbReference type="InterPro" id="IPR033889">
    <property type="entry name" value="LanC"/>
</dbReference>
<gene>
    <name evidence="2" type="ORF">E1267_11360</name>
</gene>
<comment type="caution">
    <text evidence="2">The sequence shown here is derived from an EMBL/GenBank/DDBJ whole genome shotgun (WGS) entry which is preliminary data.</text>
</comment>
<feature type="binding site" evidence="1">
    <location>
        <position position="334"/>
    </location>
    <ligand>
        <name>Zn(2+)</name>
        <dbReference type="ChEBI" id="CHEBI:29105"/>
    </ligand>
</feature>
<organism evidence="2 3">
    <name type="scientific">Nonomuraea longispora</name>
    <dbReference type="NCBI Taxonomy" id="1848320"/>
    <lineage>
        <taxon>Bacteria</taxon>
        <taxon>Bacillati</taxon>
        <taxon>Actinomycetota</taxon>
        <taxon>Actinomycetes</taxon>
        <taxon>Streptosporangiales</taxon>
        <taxon>Streptosporangiaceae</taxon>
        <taxon>Nonomuraea</taxon>
    </lineage>
</organism>
<dbReference type="SMART" id="SM01260">
    <property type="entry name" value="LANC_like"/>
    <property type="match status" value="1"/>
</dbReference>
<protein>
    <submittedName>
        <fullName evidence="2">Lantibiotic modifying enzyme</fullName>
    </submittedName>
</protein>
<evidence type="ECO:0000313" key="3">
    <source>
        <dbReference type="Proteomes" id="UP000295157"/>
    </source>
</evidence>
<reference evidence="2 3" key="1">
    <citation type="submission" date="2019-02" db="EMBL/GenBank/DDBJ databases">
        <title>Draft genome sequences of novel Actinobacteria.</title>
        <authorList>
            <person name="Sahin N."/>
            <person name="Ay H."/>
            <person name="Saygin H."/>
        </authorList>
    </citation>
    <scope>NUCLEOTIDE SEQUENCE [LARGE SCALE GENOMIC DNA]</scope>
    <source>
        <strain evidence="2 3">KC201</strain>
    </source>
</reference>
<dbReference type="GO" id="GO:0031179">
    <property type="term" value="P:peptide modification"/>
    <property type="evidence" value="ECO:0007669"/>
    <property type="project" value="InterPro"/>
</dbReference>
<keyword evidence="3" id="KW-1185">Reference proteome</keyword>
<dbReference type="PRINTS" id="PR01950">
    <property type="entry name" value="LANCSUPER"/>
</dbReference>
<dbReference type="Proteomes" id="UP000295157">
    <property type="component" value="Unassembled WGS sequence"/>
</dbReference>
<feature type="binding site" evidence="1">
    <location>
        <position position="285"/>
    </location>
    <ligand>
        <name>Zn(2+)</name>
        <dbReference type="ChEBI" id="CHEBI:29105"/>
    </ligand>
</feature>
<name>A0A4R4NHQ9_9ACTN</name>
<dbReference type="GO" id="GO:0046872">
    <property type="term" value="F:metal ion binding"/>
    <property type="evidence" value="ECO:0007669"/>
    <property type="project" value="UniProtKB-KW"/>
</dbReference>
<dbReference type="Pfam" id="PF05147">
    <property type="entry name" value="LANC_like"/>
    <property type="match status" value="1"/>
</dbReference>
<evidence type="ECO:0000256" key="1">
    <source>
        <dbReference type="PIRSR" id="PIRSR607822-1"/>
    </source>
</evidence>
<dbReference type="PRINTS" id="PR01955">
    <property type="entry name" value="LANCFRANKIA"/>
</dbReference>
<dbReference type="OrthoDB" id="1882482at2"/>
<sequence>MTAPHTAALAASDRIAEMLTDPRSSAVAHRGGRPWPQSLAGGAAGIALLHIERAHTGHGDHQTAHNWLTAAVQAPLSTADNASLYYGAPCLGFAVHAAHTSNGRYLNTLARLETAVFTLTSKRVAAAQARIKRGERPTMKEFDLIRGLTGLAAFHLTFHPEHPFTISTLTYLVQLTTRRRADDPFPPWWTNVAPNGEPDPHTYPEGHGNLGLSHGIGSALAVLALAILQGLHVPGAEDAVHRICAWTDQWRQQGDTGPWWPGLISAAQARDGKINPLLRPRPSWCYGIAGTARAQQLAGMALGDLDRQRAAEEAMLAALRDPAQLDQLDEIGLCHGKAGLLQAAWRMAADARTPCIANELPRLAASLAEDLSASVNDFELLDGAAGAALALHTAGTGTAPASRWDAVLALA</sequence>
<dbReference type="AlphaFoldDB" id="A0A4R4NHQ9"/>
<dbReference type="InterPro" id="IPR007822">
    <property type="entry name" value="LANC-like"/>
</dbReference>